<proteinExistence type="predicted"/>
<dbReference type="Gene3D" id="3.40.50.300">
    <property type="entry name" value="P-loop containing nucleotide triphosphate hydrolases"/>
    <property type="match status" value="1"/>
</dbReference>
<keyword evidence="2" id="KW-1185">Reference proteome</keyword>
<evidence type="ECO:0000313" key="1">
    <source>
        <dbReference type="EMBL" id="KAA8502067.1"/>
    </source>
</evidence>
<sequence length="205" mass="23309">MTGHKIITIGREFGSGGHEIGQKLADRLGIPLYDNRLVSMAAEELGVKTEDAERVDESSLNTFVTGYTVTPGMYTEFINAASYIPSFDTEVYRKQAEIIKSLAEKGPCVIVGRCADYVLKDRDDCINVFICADKADRKKRIMELYGLNERKAADRIRKTDKERRYYYEVHTGQDWGSIRSHQMLFNVSMLGIDRIVEILAMMYNA</sequence>
<dbReference type="GO" id="GO:0016301">
    <property type="term" value="F:kinase activity"/>
    <property type="evidence" value="ECO:0007669"/>
    <property type="project" value="UniProtKB-KW"/>
</dbReference>
<dbReference type="EMBL" id="VMSO01000004">
    <property type="protein sequence ID" value="KAA8502067.1"/>
    <property type="molecule type" value="Genomic_DNA"/>
</dbReference>
<dbReference type="AlphaFoldDB" id="A0A5M9HZE2"/>
<keyword evidence="1" id="KW-0418">Kinase</keyword>
<evidence type="ECO:0000313" key="2">
    <source>
        <dbReference type="Proteomes" id="UP000322025"/>
    </source>
</evidence>
<comment type="caution">
    <text evidence="1">The sequence shown here is derived from an EMBL/GenBank/DDBJ whole genome shotgun (WGS) entry which is preliminary data.</text>
</comment>
<organism evidence="1 2">
    <name type="scientific">Mediterraneibacter catenae</name>
    <dbReference type="NCBI Taxonomy" id="2594882"/>
    <lineage>
        <taxon>Bacteria</taxon>
        <taxon>Bacillati</taxon>
        <taxon>Bacillota</taxon>
        <taxon>Clostridia</taxon>
        <taxon>Lachnospirales</taxon>
        <taxon>Lachnospiraceae</taxon>
        <taxon>Mediterraneibacter</taxon>
    </lineage>
</organism>
<gene>
    <name evidence="1" type="ORF">FNY66_04815</name>
</gene>
<dbReference type="OrthoDB" id="9781180at2"/>
<dbReference type="Pfam" id="PF13189">
    <property type="entry name" value="Cytidylate_kin2"/>
    <property type="match status" value="1"/>
</dbReference>
<dbReference type="InterPro" id="IPR027417">
    <property type="entry name" value="P-loop_NTPase"/>
</dbReference>
<protein>
    <submittedName>
        <fullName evidence="1">Cytidylate kinase-like family protein</fullName>
    </submittedName>
</protein>
<name>A0A5M9HZE2_9FIRM</name>
<keyword evidence="1" id="KW-0808">Transferase</keyword>
<dbReference type="SUPFAM" id="SSF52540">
    <property type="entry name" value="P-loop containing nucleoside triphosphate hydrolases"/>
    <property type="match status" value="1"/>
</dbReference>
<dbReference type="Proteomes" id="UP000322025">
    <property type="component" value="Unassembled WGS sequence"/>
</dbReference>
<dbReference type="RefSeq" id="WP_150310439.1">
    <property type="nucleotide sequence ID" value="NZ_VMSO01000004.1"/>
</dbReference>
<accession>A0A5M9HZE2</accession>
<reference evidence="1" key="1">
    <citation type="submission" date="2019-07" db="EMBL/GenBank/DDBJ databases">
        <authorList>
            <person name="Wongkuna S."/>
            <person name="Scaria J."/>
        </authorList>
    </citation>
    <scope>NUCLEOTIDE SEQUENCE [LARGE SCALE GENOMIC DNA]</scope>
    <source>
        <strain evidence="1">SW178</strain>
    </source>
</reference>